<keyword evidence="4" id="KW-0347">Helicase</keyword>
<protein>
    <recommendedName>
        <fullName evidence="1">RNA helicase</fullName>
        <ecNumber evidence="1">3.6.4.13</ecNumber>
    </recommendedName>
</protein>
<evidence type="ECO:0000313" key="8">
    <source>
        <dbReference type="Proteomes" id="UP001177003"/>
    </source>
</evidence>
<reference evidence="7" key="1">
    <citation type="submission" date="2023-04" db="EMBL/GenBank/DDBJ databases">
        <authorList>
            <person name="Vijverberg K."/>
            <person name="Xiong W."/>
            <person name="Schranz E."/>
        </authorList>
    </citation>
    <scope>NUCLEOTIDE SEQUENCE</scope>
</reference>
<keyword evidence="4" id="KW-0067">ATP-binding</keyword>
<dbReference type="SUPFAM" id="SSF52540">
    <property type="entry name" value="P-loop containing nucleoside triphosphate hydrolases"/>
    <property type="match status" value="1"/>
</dbReference>
<organism evidence="7 8">
    <name type="scientific">Lactuca saligna</name>
    <name type="common">Willowleaf lettuce</name>
    <dbReference type="NCBI Taxonomy" id="75948"/>
    <lineage>
        <taxon>Eukaryota</taxon>
        <taxon>Viridiplantae</taxon>
        <taxon>Streptophyta</taxon>
        <taxon>Embryophyta</taxon>
        <taxon>Tracheophyta</taxon>
        <taxon>Spermatophyta</taxon>
        <taxon>Magnoliopsida</taxon>
        <taxon>eudicotyledons</taxon>
        <taxon>Gunneridae</taxon>
        <taxon>Pentapetalae</taxon>
        <taxon>asterids</taxon>
        <taxon>campanulids</taxon>
        <taxon>Asterales</taxon>
        <taxon>Asteraceae</taxon>
        <taxon>Cichorioideae</taxon>
        <taxon>Cichorieae</taxon>
        <taxon>Lactucinae</taxon>
        <taxon>Lactuca</taxon>
    </lineage>
</organism>
<keyword evidence="4" id="KW-0547">Nucleotide-binding</keyword>
<dbReference type="GO" id="GO:0003724">
    <property type="term" value="F:RNA helicase activity"/>
    <property type="evidence" value="ECO:0007669"/>
    <property type="project" value="UniProtKB-EC"/>
</dbReference>
<dbReference type="PANTHER" id="PTHR18934:SF109">
    <property type="entry name" value="ATP-DEPENDENT RNA HELICASE DHX15 HOMOLOG"/>
    <property type="match status" value="1"/>
</dbReference>
<evidence type="ECO:0000256" key="1">
    <source>
        <dbReference type="ARBA" id="ARBA00012552"/>
    </source>
</evidence>
<evidence type="ECO:0000256" key="5">
    <source>
        <dbReference type="ARBA" id="ARBA00023187"/>
    </source>
</evidence>
<evidence type="ECO:0000256" key="6">
    <source>
        <dbReference type="ARBA" id="ARBA00047984"/>
    </source>
</evidence>
<evidence type="ECO:0000256" key="3">
    <source>
        <dbReference type="ARBA" id="ARBA00022801"/>
    </source>
</evidence>
<dbReference type="Gene3D" id="3.40.50.300">
    <property type="entry name" value="P-loop containing nucleotide triphosphate hydrolases"/>
    <property type="match status" value="1"/>
</dbReference>
<accession>A0AA35VIT3</accession>
<dbReference type="InterPro" id="IPR027417">
    <property type="entry name" value="P-loop_NTPase"/>
</dbReference>
<evidence type="ECO:0000256" key="4">
    <source>
        <dbReference type="ARBA" id="ARBA00022806"/>
    </source>
</evidence>
<evidence type="ECO:0000313" key="7">
    <source>
        <dbReference type="EMBL" id="CAI9269708.1"/>
    </source>
</evidence>
<sequence>MDPKRKSKVSLFDVVDEATFTTKLNIDDGRTTAHGVYISNMSVVNRWNGRPYSQRYYDMLEKRTILPVWHKKREFLKAFKDNQVLIIAGESGSGKTTQIPQFVLETIDVESPYNHKRFMSVTVFLLTTGSVIKLFRSI</sequence>
<dbReference type="GO" id="GO:0016787">
    <property type="term" value="F:hydrolase activity"/>
    <property type="evidence" value="ECO:0007669"/>
    <property type="project" value="UniProtKB-KW"/>
</dbReference>
<keyword evidence="2" id="KW-0507">mRNA processing</keyword>
<keyword evidence="8" id="KW-1185">Reference proteome</keyword>
<evidence type="ECO:0000256" key="2">
    <source>
        <dbReference type="ARBA" id="ARBA00022664"/>
    </source>
</evidence>
<gene>
    <name evidence="7" type="ORF">LSALG_LOCUS10065</name>
</gene>
<proteinExistence type="predicted"/>
<dbReference type="GO" id="GO:0003723">
    <property type="term" value="F:RNA binding"/>
    <property type="evidence" value="ECO:0007669"/>
    <property type="project" value="TreeGrafter"/>
</dbReference>
<dbReference type="AlphaFoldDB" id="A0AA35VIT3"/>
<dbReference type="PANTHER" id="PTHR18934">
    <property type="entry name" value="ATP-DEPENDENT RNA HELICASE"/>
    <property type="match status" value="1"/>
</dbReference>
<dbReference type="EC" id="3.6.4.13" evidence="1"/>
<name>A0AA35VIT3_LACSI</name>
<comment type="catalytic activity">
    <reaction evidence="6">
        <text>ATP + H2O = ADP + phosphate + H(+)</text>
        <dbReference type="Rhea" id="RHEA:13065"/>
        <dbReference type="ChEBI" id="CHEBI:15377"/>
        <dbReference type="ChEBI" id="CHEBI:15378"/>
        <dbReference type="ChEBI" id="CHEBI:30616"/>
        <dbReference type="ChEBI" id="CHEBI:43474"/>
        <dbReference type="ChEBI" id="CHEBI:456216"/>
        <dbReference type="EC" id="3.6.4.13"/>
    </reaction>
</comment>
<dbReference type="GO" id="GO:0006397">
    <property type="term" value="P:mRNA processing"/>
    <property type="evidence" value="ECO:0007669"/>
    <property type="project" value="UniProtKB-KW"/>
</dbReference>
<keyword evidence="3" id="KW-0378">Hydrolase</keyword>
<dbReference type="GO" id="GO:0008380">
    <property type="term" value="P:RNA splicing"/>
    <property type="evidence" value="ECO:0007669"/>
    <property type="project" value="UniProtKB-KW"/>
</dbReference>
<dbReference type="Proteomes" id="UP001177003">
    <property type="component" value="Chromosome 1"/>
</dbReference>
<dbReference type="EMBL" id="OX465077">
    <property type="protein sequence ID" value="CAI9269708.1"/>
    <property type="molecule type" value="Genomic_DNA"/>
</dbReference>
<keyword evidence="5" id="KW-0508">mRNA splicing</keyword>